<reference evidence="4" key="2">
    <citation type="journal article" date="2022" name="Microbiol. Resour. Announc.">
        <title>Metagenome Sequencing to Explore Phylogenomics of Terrestrial Cyanobacteria.</title>
        <authorList>
            <person name="Ward R.D."/>
            <person name="Stajich J.E."/>
            <person name="Johansen J.R."/>
            <person name="Huntemann M."/>
            <person name="Clum A."/>
            <person name="Foster B."/>
            <person name="Foster B."/>
            <person name="Roux S."/>
            <person name="Palaniappan K."/>
            <person name="Varghese N."/>
            <person name="Mukherjee S."/>
            <person name="Reddy T.B.K."/>
            <person name="Daum C."/>
            <person name="Copeland A."/>
            <person name="Chen I.A."/>
            <person name="Ivanova N.N."/>
            <person name="Kyrpides N.C."/>
            <person name="Shapiro N."/>
            <person name="Eloe-Fadrosh E.A."/>
            <person name="Pietrasiak N."/>
        </authorList>
    </citation>
    <scope>NUCLEOTIDE SEQUENCE</scope>
    <source>
        <strain evidence="4">HA4357-MV3</strain>
    </source>
</reference>
<keyword evidence="3" id="KW-0443">Lipid metabolism</keyword>
<evidence type="ECO:0008006" key="6">
    <source>
        <dbReference type="Google" id="ProtNLM"/>
    </source>
</evidence>
<dbReference type="AlphaFoldDB" id="A0A9E3LTA3"/>
<organism evidence="4 5">
    <name type="scientific">Pelatocladus maniniholoensis HA4357-MV3</name>
    <dbReference type="NCBI Taxonomy" id="1117104"/>
    <lineage>
        <taxon>Bacteria</taxon>
        <taxon>Bacillati</taxon>
        <taxon>Cyanobacteriota</taxon>
        <taxon>Cyanophyceae</taxon>
        <taxon>Nostocales</taxon>
        <taxon>Nostocaceae</taxon>
        <taxon>Pelatocladus</taxon>
    </lineage>
</organism>
<evidence type="ECO:0000313" key="5">
    <source>
        <dbReference type="Proteomes" id="UP000813215"/>
    </source>
</evidence>
<dbReference type="PANTHER" id="PTHR10272">
    <property type="entry name" value="PLATELET-ACTIVATING FACTOR ACETYLHYDROLASE"/>
    <property type="match status" value="1"/>
</dbReference>
<keyword evidence="1" id="KW-0378">Hydrolase</keyword>
<dbReference type="SUPFAM" id="SSF53474">
    <property type="entry name" value="alpha/beta-Hydrolases"/>
    <property type="match status" value="1"/>
</dbReference>
<evidence type="ECO:0000313" key="4">
    <source>
        <dbReference type="EMBL" id="MBW4432029.1"/>
    </source>
</evidence>
<dbReference type="InterPro" id="IPR029058">
    <property type="entry name" value="AB_hydrolase_fold"/>
</dbReference>
<evidence type="ECO:0000256" key="1">
    <source>
        <dbReference type="ARBA" id="ARBA00022801"/>
    </source>
</evidence>
<reference evidence="4" key="1">
    <citation type="submission" date="2021-05" db="EMBL/GenBank/DDBJ databases">
        <authorList>
            <person name="Pietrasiak N."/>
            <person name="Ward R."/>
            <person name="Stajich J.E."/>
            <person name="Kurbessoian T."/>
        </authorList>
    </citation>
    <scope>NUCLEOTIDE SEQUENCE</scope>
    <source>
        <strain evidence="4">HA4357-MV3</strain>
    </source>
</reference>
<dbReference type="GO" id="GO:0003847">
    <property type="term" value="F:1-alkyl-2-acetylglycerophosphocholine esterase activity"/>
    <property type="evidence" value="ECO:0007669"/>
    <property type="project" value="TreeGrafter"/>
</dbReference>
<sequence>MPIALLISPTVTACSSKWNNNHVFAQSSPTSQSDARDHIASTYTSNQPSYNVAIADNLILRDLRRQRQIPIKVSYPETQGKFPIIIFSHGTGASKDDYAALTSFWASKGYICIQPTHADSIALKKQQGESTNLNEAVREILTDSQGWKDRAADISFIISALNRLELKVPELKGKMDEQRIGVGGHSYGAYTAQLIGGATIDIPGGAKGQSFTDRQVRAILLLSPQGSGQQGLTRNSWANLKLPMMTMTGSRDRGAQGQGPEWKEEPFKYSPGGDKYLVFIQGATHFSFSGRLAQGGGKTQTQAQRRPGWRLRERFGGGQGGGLGDRRRFGGAQQQEENIFNYVKVASVSFWDAYLKQDSQAKNYLKSDELKTDSNGDVSISSK</sequence>
<dbReference type="Proteomes" id="UP000813215">
    <property type="component" value="Unassembled WGS sequence"/>
</dbReference>
<protein>
    <recommendedName>
        <fullName evidence="6">1-alkyl-2-acetylglycerophosphocholine esterase</fullName>
    </recommendedName>
</protein>
<gene>
    <name evidence="4" type="ORF">KME28_09945</name>
</gene>
<dbReference type="PANTHER" id="PTHR10272:SF0">
    <property type="entry name" value="PLATELET-ACTIVATING FACTOR ACETYLHYDROLASE"/>
    <property type="match status" value="1"/>
</dbReference>
<evidence type="ECO:0000256" key="3">
    <source>
        <dbReference type="ARBA" id="ARBA00023098"/>
    </source>
</evidence>
<dbReference type="GO" id="GO:0016042">
    <property type="term" value="P:lipid catabolic process"/>
    <property type="evidence" value="ECO:0007669"/>
    <property type="project" value="UniProtKB-KW"/>
</dbReference>
<dbReference type="Gene3D" id="3.40.50.1820">
    <property type="entry name" value="alpha/beta hydrolase"/>
    <property type="match status" value="1"/>
</dbReference>
<accession>A0A9E3LTA3</accession>
<comment type="caution">
    <text evidence="4">The sequence shown here is derived from an EMBL/GenBank/DDBJ whole genome shotgun (WGS) entry which is preliminary data.</text>
</comment>
<dbReference type="EMBL" id="JAHHHW010000079">
    <property type="protein sequence ID" value="MBW4432029.1"/>
    <property type="molecule type" value="Genomic_DNA"/>
</dbReference>
<dbReference type="Pfam" id="PF03403">
    <property type="entry name" value="PAF-AH_p_II"/>
    <property type="match status" value="1"/>
</dbReference>
<proteinExistence type="predicted"/>
<evidence type="ECO:0000256" key="2">
    <source>
        <dbReference type="ARBA" id="ARBA00022963"/>
    </source>
</evidence>
<keyword evidence="2" id="KW-0442">Lipid degradation</keyword>
<name>A0A9E3LTA3_9NOST</name>